<evidence type="ECO:0000313" key="6">
    <source>
        <dbReference type="Proteomes" id="UP001164706"/>
    </source>
</evidence>
<feature type="transmembrane region" description="Helical" evidence="2">
    <location>
        <begin position="38"/>
        <end position="63"/>
    </location>
</feature>
<feature type="domain" description="DUF1980" evidence="3">
    <location>
        <begin position="10"/>
        <end position="139"/>
    </location>
</feature>
<evidence type="ECO:0000313" key="5">
    <source>
        <dbReference type="EMBL" id="WAB81615.1"/>
    </source>
</evidence>
<proteinExistence type="predicted"/>
<dbReference type="PANTHER" id="PTHR40047:SF1">
    <property type="entry name" value="UPF0703 PROTEIN YCGQ"/>
    <property type="match status" value="1"/>
</dbReference>
<dbReference type="InterPro" id="IPR048493">
    <property type="entry name" value="DUF1980_N"/>
</dbReference>
<protein>
    <submittedName>
        <fullName evidence="5">TIGR03943 family protein</fullName>
    </submittedName>
</protein>
<feature type="transmembrane region" description="Helical" evidence="2">
    <location>
        <begin position="105"/>
        <end position="124"/>
    </location>
</feature>
<dbReference type="EMBL" id="CP113089">
    <property type="protein sequence ID" value="WAB81615.1"/>
    <property type="molecule type" value="Genomic_DNA"/>
</dbReference>
<sequence>MWRSVQTWRGIALIGTISAVALWLAASGQLVLYIHPRYVLFTVAMAIVALVLVVAAIAARAVVQRRDALQRPPGSVDLLAAHDGQGHDHAEPHDHDPLPRRRERALGLTAAGVAGLFVLGMVLLPPATLSTATAEQREINATAADVQALDEAQNADAAAVARFTVREWAGILRQTSDLGFFADKPVTDLVGFVSPDADDPENVFYVSRFSITCCAVDAQPLGVPVHLPGWQEQFPVDSWVSVSGEFVSNPSAQSLQPIVIEPSGVEAVEQPREPYLF</sequence>
<dbReference type="InterPro" id="IPR052955">
    <property type="entry name" value="UPF0703_membrane_permease"/>
</dbReference>
<feature type="transmembrane region" description="Helical" evidence="2">
    <location>
        <begin position="12"/>
        <end position="32"/>
    </location>
</feature>
<accession>A0A9E8ML52</accession>
<feature type="region of interest" description="Disordered" evidence="1">
    <location>
        <begin position="80"/>
        <end position="99"/>
    </location>
</feature>
<dbReference type="InterPro" id="IPR048447">
    <property type="entry name" value="DUF1980_C"/>
</dbReference>
<dbReference type="Proteomes" id="UP001164706">
    <property type="component" value="Chromosome"/>
</dbReference>
<dbReference type="Pfam" id="PF09323">
    <property type="entry name" value="DUF1980"/>
    <property type="match status" value="1"/>
</dbReference>
<evidence type="ECO:0000259" key="4">
    <source>
        <dbReference type="Pfam" id="PF21537"/>
    </source>
</evidence>
<keyword evidence="2" id="KW-0812">Transmembrane</keyword>
<reference evidence="5" key="1">
    <citation type="submission" date="2022-11" db="EMBL/GenBank/DDBJ databases">
        <title>Description of Microcella daejonensis nov. sp, isolated from riverside soil.</title>
        <authorList>
            <person name="Molina K.M."/>
            <person name="Kim S.B."/>
        </authorList>
    </citation>
    <scope>NUCLEOTIDE SEQUENCE</scope>
    <source>
        <strain evidence="5">MMS21-STM12</strain>
    </source>
</reference>
<evidence type="ECO:0000256" key="1">
    <source>
        <dbReference type="SAM" id="MobiDB-lite"/>
    </source>
</evidence>
<dbReference type="PANTHER" id="PTHR40047">
    <property type="entry name" value="UPF0703 PROTEIN YCGQ"/>
    <property type="match status" value="1"/>
</dbReference>
<feature type="domain" description="DUF1980" evidence="4">
    <location>
        <begin position="177"/>
        <end position="277"/>
    </location>
</feature>
<dbReference type="InterPro" id="IPR015402">
    <property type="entry name" value="DUF1980"/>
</dbReference>
<evidence type="ECO:0000259" key="3">
    <source>
        <dbReference type="Pfam" id="PF09323"/>
    </source>
</evidence>
<keyword evidence="6" id="KW-1185">Reference proteome</keyword>
<name>A0A9E8ML52_9MICO</name>
<dbReference type="RefSeq" id="WP_267781388.1">
    <property type="nucleotide sequence ID" value="NZ_CP113089.1"/>
</dbReference>
<keyword evidence="2" id="KW-1133">Transmembrane helix</keyword>
<dbReference type="KEGG" id="mdb:OVN18_00900"/>
<evidence type="ECO:0000256" key="2">
    <source>
        <dbReference type="SAM" id="Phobius"/>
    </source>
</evidence>
<dbReference type="NCBIfam" id="TIGR03943">
    <property type="entry name" value="TIGR03943 family putative permease subunit"/>
    <property type="match status" value="1"/>
</dbReference>
<keyword evidence="2" id="KW-0472">Membrane</keyword>
<dbReference type="Pfam" id="PF21537">
    <property type="entry name" value="DUF1980_C"/>
    <property type="match status" value="1"/>
</dbReference>
<organism evidence="5 6">
    <name type="scientific">Microcella daejeonensis</name>
    <dbReference type="NCBI Taxonomy" id="2994971"/>
    <lineage>
        <taxon>Bacteria</taxon>
        <taxon>Bacillati</taxon>
        <taxon>Actinomycetota</taxon>
        <taxon>Actinomycetes</taxon>
        <taxon>Micrococcales</taxon>
        <taxon>Microbacteriaceae</taxon>
        <taxon>Microcella</taxon>
    </lineage>
</organism>
<dbReference type="AlphaFoldDB" id="A0A9E8ML52"/>
<gene>
    <name evidence="5" type="ORF">OVN18_00900</name>
</gene>
<feature type="compositionally biased region" description="Basic and acidic residues" evidence="1">
    <location>
        <begin position="84"/>
        <end position="99"/>
    </location>
</feature>